<dbReference type="Gene3D" id="3.30.60.20">
    <property type="match status" value="2"/>
</dbReference>
<dbReference type="GO" id="GO:0005524">
    <property type="term" value="F:ATP binding"/>
    <property type="evidence" value="ECO:0007669"/>
    <property type="project" value="UniProtKB-UniRule"/>
</dbReference>
<evidence type="ECO:0000313" key="33">
    <source>
        <dbReference type="Ensembl" id="ENSACLP00000056628.1"/>
    </source>
</evidence>
<evidence type="ECO:0000259" key="32">
    <source>
        <dbReference type="PROSITE" id="PS51285"/>
    </source>
</evidence>
<evidence type="ECO:0000256" key="9">
    <source>
        <dbReference type="ARBA" id="ARBA00022679"/>
    </source>
</evidence>
<evidence type="ECO:0000256" key="2">
    <source>
        <dbReference type="ARBA" id="ARBA00004170"/>
    </source>
</evidence>
<feature type="binding site" evidence="27">
    <location>
        <position position="240"/>
    </location>
    <ligand>
        <name>Ca(2+)</name>
        <dbReference type="ChEBI" id="CHEBI:29108"/>
        <label>1</label>
    </ligand>
</feature>
<dbReference type="FunFam" id="1.10.510.10:FF:000023">
    <property type="entry name" value="Protein kinase C"/>
    <property type="match status" value="1"/>
</dbReference>
<keyword evidence="6" id="KW-0963">Cytoplasm</keyword>
<evidence type="ECO:0000256" key="18">
    <source>
        <dbReference type="ARBA" id="ARBA00022840"/>
    </source>
</evidence>
<keyword evidence="9 23" id="KW-0808">Transferase</keyword>
<comment type="similarity">
    <text evidence="4 23">Belongs to the protein kinase superfamily. AGC Ser/Thr protein kinase family. PKC subfamily.</text>
</comment>
<dbReference type="GO" id="GO:0005737">
    <property type="term" value="C:cytoplasm"/>
    <property type="evidence" value="ECO:0007669"/>
    <property type="project" value="UniProtKB-SubCell"/>
</dbReference>
<evidence type="ECO:0000256" key="3">
    <source>
        <dbReference type="ARBA" id="ARBA00004496"/>
    </source>
</evidence>
<evidence type="ECO:0000256" key="26">
    <source>
        <dbReference type="PIRSR" id="PIRSR000550-3"/>
    </source>
</evidence>
<reference evidence="33" key="3">
    <citation type="submission" date="2025-09" db="UniProtKB">
        <authorList>
            <consortium name="Ensembl"/>
        </authorList>
    </citation>
    <scope>IDENTIFICATION</scope>
</reference>
<dbReference type="PROSITE" id="PS50004">
    <property type="entry name" value="C2"/>
    <property type="match status" value="1"/>
</dbReference>
<feature type="binding site" evidence="27">
    <location>
        <position position="181"/>
    </location>
    <ligand>
        <name>Ca(2+)</name>
        <dbReference type="ChEBI" id="CHEBI:29108"/>
        <label>1</label>
    </ligand>
</feature>
<reference evidence="33" key="2">
    <citation type="submission" date="2025-08" db="UniProtKB">
        <authorList>
            <consortium name="Ensembl"/>
        </authorList>
    </citation>
    <scope>IDENTIFICATION</scope>
</reference>
<feature type="domain" description="C2" evidence="29">
    <location>
        <begin position="146"/>
        <end position="263"/>
    </location>
</feature>
<keyword evidence="14" id="KW-0863">Zinc-finger</keyword>
<dbReference type="InterPro" id="IPR046349">
    <property type="entry name" value="C1-like_sf"/>
</dbReference>
<feature type="binding site" evidence="27">
    <location>
        <position position="236"/>
    </location>
    <ligand>
        <name>Ca(2+)</name>
        <dbReference type="ChEBI" id="CHEBI:29108"/>
        <label>1</label>
    </ligand>
</feature>
<keyword evidence="10" id="KW-0053">Apoptosis</keyword>
<evidence type="ECO:0000256" key="24">
    <source>
        <dbReference type="PIRSR" id="PIRSR000550-1"/>
    </source>
</evidence>
<feature type="binding site" evidence="26 28">
    <location>
        <position position="357"/>
    </location>
    <ligand>
        <name>ATP</name>
        <dbReference type="ChEBI" id="CHEBI:30616"/>
    </ligand>
</feature>
<keyword evidence="11 27" id="KW-0479">Metal-binding</keyword>
<dbReference type="PROSITE" id="PS00107">
    <property type="entry name" value="PROTEIN_KINASE_ATP"/>
    <property type="match status" value="1"/>
</dbReference>
<dbReference type="InterPro" id="IPR014375">
    <property type="entry name" value="Protein_kinase_C_a/b/g"/>
</dbReference>
<dbReference type="PROSITE" id="PS00108">
    <property type="entry name" value="PROTEIN_KINASE_ST"/>
    <property type="match status" value="1"/>
</dbReference>
<keyword evidence="17 27" id="KW-0106">Calcium</keyword>
<dbReference type="AlphaFoldDB" id="A0AAX7THW1"/>
<keyword evidence="12" id="KW-0677">Repeat</keyword>
<evidence type="ECO:0000256" key="13">
    <source>
        <dbReference type="ARBA" id="ARBA00022741"/>
    </source>
</evidence>
<dbReference type="EC" id="2.7.11.13" evidence="5 23"/>
<evidence type="ECO:0000256" key="16">
    <source>
        <dbReference type="ARBA" id="ARBA00022833"/>
    </source>
</evidence>
<dbReference type="GO" id="GO:0005634">
    <property type="term" value="C:nucleus"/>
    <property type="evidence" value="ECO:0007669"/>
    <property type="project" value="UniProtKB-SubCell"/>
</dbReference>
<evidence type="ECO:0000256" key="20">
    <source>
        <dbReference type="ARBA" id="ARBA00023242"/>
    </source>
</evidence>
<evidence type="ECO:0000256" key="1">
    <source>
        <dbReference type="ARBA" id="ARBA00004123"/>
    </source>
</evidence>
<keyword evidence="7 23" id="KW-0723">Serine/threonine-protein kinase</keyword>
<feature type="domain" description="Phorbol-ester/DAG-type" evidence="31">
    <location>
        <begin position="89"/>
        <end position="139"/>
    </location>
</feature>
<dbReference type="InterPro" id="IPR000008">
    <property type="entry name" value="C2_dom"/>
</dbReference>
<feature type="binding site" evidence="25">
    <location>
        <position position="183"/>
    </location>
    <ligand>
        <name>a 1,2-diacyl-sn-glycero-3-phospho-(1D-myo-inositol-4,5-bisphosphate)</name>
        <dbReference type="ChEBI" id="CHEBI:58456"/>
    </ligand>
</feature>
<protein>
    <recommendedName>
        <fullName evidence="5 23">Protein kinase C</fullName>
        <ecNumber evidence="5 23">2.7.11.13</ecNumber>
    </recommendedName>
</protein>
<comment type="catalytic activity">
    <reaction evidence="21 23">
        <text>L-threonyl-[protein] + ATP = O-phospho-L-threonyl-[protein] + ADP + H(+)</text>
        <dbReference type="Rhea" id="RHEA:46608"/>
        <dbReference type="Rhea" id="RHEA-COMP:11060"/>
        <dbReference type="Rhea" id="RHEA-COMP:11605"/>
        <dbReference type="ChEBI" id="CHEBI:15378"/>
        <dbReference type="ChEBI" id="CHEBI:30013"/>
        <dbReference type="ChEBI" id="CHEBI:30616"/>
        <dbReference type="ChEBI" id="CHEBI:61977"/>
        <dbReference type="ChEBI" id="CHEBI:456216"/>
        <dbReference type="EC" id="2.7.11.13"/>
    </reaction>
</comment>
<sequence>MADVSLNESSSADVANRFARKGALRQKNVHEVKNHKFIARFFKQPTFSLPLPTSTPFCCFVVHKRCHEFVTFSCPGADKGPDTDDPRTKHKFKIHTYGSPTFCDHCGSLLYGLIHQGMKCDSCDMNVHNQCVMNVPSLCGTDYTERRGRVFLKCEVSGDKLQVTVTEARNLIPMDPNGLSDPYVKLKIVPDPKNETKQKTKTIRSSLNPKWNETFTFKLRNTDKDRRLSVEVWDWDRTTRNDFMGALSFGVSELMKAPVCGWYKLLCQEEGEYYNVPISEEDDGNEELRQKFEKAKLGPTKKVITETDDSHSSQLPSNSLNQVKLIDFNFLAVLGKGSFGKVMLAEMKTTEELYAIKILKKDVVIQDDDVECTMVEKRVLAQQDKPPFLTYLHSCFQTVDRLYFVMEYVNGGDLMYHIQQVGKFKEPQAVFYAAEIAVGLFFLHCKGIIYRDLKLDNVMLDSEGHIKIADFGMCKENMTEGVSTRTFCGTPDYIAPEIIAYQPYGRSVDWWAYGVLLYEMLAGQPPFDGEDEDELFQSIMEHNVSYPKSMSKEAVSICKGLMTKHPSKRLGCGAEGERDIREHAFFRRIDWERLENREIQPPFKPKVCGKGAENFDKFFTRTQPQLTPPDELVIANIDQAEFAGFSFINPQFVHPSLNNSE</sequence>
<keyword evidence="18 23" id="KW-0067">ATP-binding</keyword>
<dbReference type="InterPro" id="IPR008271">
    <property type="entry name" value="Ser/Thr_kinase_AS"/>
</dbReference>
<evidence type="ECO:0000256" key="15">
    <source>
        <dbReference type="ARBA" id="ARBA00022777"/>
    </source>
</evidence>
<dbReference type="InterPro" id="IPR017892">
    <property type="entry name" value="Pkinase_C"/>
</dbReference>
<dbReference type="SMART" id="SM00109">
    <property type="entry name" value="C1"/>
    <property type="match status" value="2"/>
</dbReference>
<keyword evidence="34" id="KW-1185">Reference proteome</keyword>
<dbReference type="GO" id="GO:0008270">
    <property type="term" value="F:zinc ion binding"/>
    <property type="evidence" value="ECO:0007669"/>
    <property type="project" value="UniProtKB-KW"/>
</dbReference>
<evidence type="ECO:0000259" key="30">
    <source>
        <dbReference type="PROSITE" id="PS50011"/>
    </source>
</evidence>
<dbReference type="InterPro" id="IPR000719">
    <property type="entry name" value="Prot_kinase_dom"/>
</dbReference>
<evidence type="ECO:0000259" key="29">
    <source>
        <dbReference type="PROSITE" id="PS50004"/>
    </source>
</evidence>
<dbReference type="Pfam" id="PF00168">
    <property type="entry name" value="C2"/>
    <property type="match status" value="1"/>
</dbReference>
<dbReference type="InterPro" id="IPR017441">
    <property type="entry name" value="Protein_kinase_ATP_BS"/>
</dbReference>
<name>A0AAX7THW1_ASTCA</name>
<keyword evidence="20" id="KW-0539">Nucleus</keyword>
<evidence type="ECO:0000256" key="22">
    <source>
        <dbReference type="ARBA" id="ARBA00047470"/>
    </source>
</evidence>
<dbReference type="CDD" id="cd04026">
    <property type="entry name" value="C2_PKC_alpha_gamma"/>
    <property type="match status" value="1"/>
</dbReference>
<dbReference type="Gene3D" id="1.10.510.10">
    <property type="entry name" value="Transferase(Phosphotransferase) domain 1"/>
    <property type="match status" value="1"/>
</dbReference>
<dbReference type="PIRSF" id="PIRSF000550">
    <property type="entry name" value="PKC_alpha"/>
    <property type="match status" value="1"/>
</dbReference>
<evidence type="ECO:0000256" key="8">
    <source>
        <dbReference type="ARBA" id="ARBA00022553"/>
    </source>
</evidence>
<dbReference type="Pfam" id="PF00433">
    <property type="entry name" value="Pkinase_C"/>
    <property type="match status" value="1"/>
</dbReference>
<evidence type="ECO:0000256" key="25">
    <source>
        <dbReference type="PIRSR" id="PIRSR000550-2"/>
    </source>
</evidence>
<dbReference type="PRINTS" id="PR00008">
    <property type="entry name" value="DAGPEDOMAIN"/>
</dbReference>
<keyword evidence="13 23" id="KW-0547">Nucleotide-binding</keyword>
<dbReference type="SMART" id="SM00220">
    <property type="entry name" value="S_TKc"/>
    <property type="match status" value="1"/>
</dbReference>
<dbReference type="InterPro" id="IPR035892">
    <property type="entry name" value="C2_domain_sf"/>
</dbReference>
<dbReference type="SMART" id="SM00133">
    <property type="entry name" value="S_TK_X"/>
    <property type="match status" value="1"/>
</dbReference>
<dbReference type="SUPFAM" id="SSF56112">
    <property type="entry name" value="Protein kinase-like (PK-like)"/>
    <property type="match status" value="1"/>
</dbReference>
<dbReference type="GO" id="GO:0006915">
    <property type="term" value="P:apoptotic process"/>
    <property type="evidence" value="ECO:0007669"/>
    <property type="project" value="UniProtKB-KW"/>
</dbReference>
<comment type="subcellular location">
    <subcellularLocation>
        <location evidence="3">Cytoplasm</location>
    </subcellularLocation>
    <subcellularLocation>
        <location evidence="2">Membrane</location>
        <topology evidence="2">Peripheral membrane protein</topology>
    </subcellularLocation>
    <subcellularLocation>
        <location evidence="1">Nucleus</location>
    </subcellularLocation>
</comment>
<dbReference type="Gene3D" id="2.60.40.150">
    <property type="entry name" value="C2 domain"/>
    <property type="match status" value="1"/>
</dbReference>
<evidence type="ECO:0000256" key="5">
    <source>
        <dbReference type="ARBA" id="ARBA00012429"/>
    </source>
</evidence>
<keyword evidence="19" id="KW-0472">Membrane</keyword>
<organism evidence="33 34">
    <name type="scientific">Astatotilapia calliptera</name>
    <name type="common">Eastern happy</name>
    <name type="synonym">Chromis callipterus</name>
    <dbReference type="NCBI Taxonomy" id="8154"/>
    <lineage>
        <taxon>Eukaryota</taxon>
        <taxon>Metazoa</taxon>
        <taxon>Chordata</taxon>
        <taxon>Craniata</taxon>
        <taxon>Vertebrata</taxon>
        <taxon>Euteleostomi</taxon>
        <taxon>Actinopterygii</taxon>
        <taxon>Neopterygii</taxon>
        <taxon>Teleostei</taxon>
        <taxon>Neoteleostei</taxon>
        <taxon>Acanthomorphata</taxon>
        <taxon>Ovalentaria</taxon>
        <taxon>Cichlomorphae</taxon>
        <taxon>Cichliformes</taxon>
        <taxon>Cichlidae</taxon>
        <taxon>African cichlids</taxon>
        <taxon>Pseudocrenilabrinae</taxon>
        <taxon>Haplochromini</taxon>
        <taxon>Astatotilapia</taxon>
    </lineage>
</organism>
<dbReference type="PANTHER" id="PTHR24351">
    <property type="entry name" value="RIBOSOMAL PROTEIN S6 KINASE"/>
    <property type="match status" value="1"/>
</dbReference>
<evidence type="ECO:0000256" key="27">
    <source>
        <dbReference type="PIRSR" id="PIRSR000550-4"/>
    </source>
</evidence>
<evidence type="ECO:0000256" key="17">
    <source>
        <dbReference type="ARBA" id="ARBA00022837"/>
    </source>
</evidence>
<feature type="domain" description="Protein kinase" evidence="30">
    <location>
        <begin position="328"/>
        <end position="586"/>
    </location>
</feature>
<dbReference type="CDD" id="cd20836">
    <property type="entry name" value="C1_cPKC_rpt2"/>
    <property type="match status" value="1"/>
</dbReference>
<dbReference type="GO" id="GO:0004697">
    <property type="term" value="F:diacylglycerol-dependent serine/threonine kinase activity"/>
    <property type="evidence" value="ECO:0007669"/>
    <property type="project" value="UniProtKB-EC"/>
</dbReference>
<evidence type="ECO:0000256" key="12">
    <source>
        <dbReference type="ARBA" id="ARBA00022737"/>
    </source>
</evidence>
<comment type="cofactor">
    <cofactor evidence="27">
        <name>Ca(2+)</name>
        <dbReference type="ChEBI" id="CHEBI:29108"/>
    </cofactor>
    <text evidence="27">Binds 3 Ca(2+) ions per subunit. The ions are bound to the C2 domain.</text>
</comment>
<evidence type="ECO:0000256" key="7">
    <source>
        <dbReference type="ARBA" id="ARBA00022527"/>
    </source>
</evidence>
<feature type="binding site" evidence="27">
    <location>
        <position position="242"/>
    </location>
    <ligand>
        <name>Ca(2+)</name>
        <dbReference type="ChEBI" id="CHEBI:29108"/>
        <label>1</label>
    </ligand>
</feature>
<accession>A0AAX7THW1</accession>
<dbReference type="FunFam" id="3.30.200.20:FF:000103">
    <property type="entry name" value="Protein kinase C"/>
    <property type="match status" value="1"/>
</dbReference>
<evidence type="ECO:0000256" key="10">
    <source>
        <dbReference type="ARBA" id="ARBA00022703"/>
    </source>
</evidence>
<dbReference type="PROSITE" id="PS50011">
    <property type="entry name" value="PROTEIN_KINASE_DOM"/>
    <property type="match status" value="1"/>
</dbReference>
<dbReference type="GO" id="GO:0016020">
    <property type="term" value="C:membrane"/>
    <property type="evidence" value="ECO:0007669"/>
    <property type="project" value="UniProtKB-SubCell"/>
</dbReference>
<feature type="binding site" evidence="26">
    <location>
        <begin position="334"/>
        <end position="342"/>
    </location>
    <ligand>
        <name>ATP</name>
        <dbReference type="ChEBI" id="CHEBI:30616"/>
    </ligand>
</feature>
<dbReference type="GeneTree" id="ENSGT00940000156104"/>
<dbReference type="Ensembl" id="ENSACLT00000078275.1">
    <property type="protein sequence ID" value="ENSACLP00000056628.1"/>
    <property type="gene ID" value="ENSACLG00000002330.2"/>
</dbReference>
<dbReference type="InterPro" id="IPR020454">
    <property type="entry name" value="DAG/PE-bd"/>
</dbReference>
<feature type="domain" description="AGC-kinase C-terminal" evidence="32">
    <location>
        <begin position="587"/>
        <end position="657"/>
    </location>
</feature>
<keyword evidence="15 23" id="KW-0418">Kinase</keyword>
<dbReference type="InterPro" id="IPR011009">
    <property type="entry name" value="Kinase-like_dom_sf"/>
</dbReference>
<feature type="binding site" evidence="27">
    <location>
        <position position="175"/>
    </location>
    <ligand>
        <name>Ca(2+)</name>
        <dbReference type="ChEBI" id="CHEBI:29108"/>
        <label>1</label>
    </ligand>
</feature>
<evidence type="ECO:0000313" key="34">
    <source>
        <dbReference type="Proteomes" id="UP000265100"/>
    </source>
</evidence>
<dbReference type="Gene3D" id="3.30.200.20">
    <property type="entry name" value="Phosphorylase Kinase, domain 1"/>
    <property type="match status" value="2"/>
</dbReference>
<reference evidence="33" key="1">
    <citation type="submission" date="2018-05" db="EMBL/GenBank/DDBJ databases">
        <authorList>
            <person name="Datahose"/>
        </authorList>
    </citation>
    <scope>NUCLEOTIDE SEQUENCE</scope>
</reference>
<dbReference type="PROSITE" id="PS50081">
    <property type="entry name" value="ZF_DAG_PE_2"/>
    <property type="match status" value="1"/>
</dbReference>
<dbReference type="SUPFAM" id="SSF49562">
    <property type="entry name" value="C2 domain (Calcium/lipid-binding domain, CaLB)"/>
    <property type="match status" value="1"/>
</dbReference>
<dbReference type="PROSITE" id="PS51285">
    <property type="entry name" value="AGC_KINASE_CTER"/>
    <property type="match status" value="1"/>
</dbReference>
<dbReference type="Pfam" id="PF00130">
    <property type="entry name" value="C1_1"/>
    <property type="match status" value="1"/>
</dbReference>
<evidence type="ECO:0000256" key="21">
    <source>
        <dbReference type="ARBA" id="ARBA00047272"/>
    </source>
</evidence>
<dbReference type="FunFam" id="2.60.40.150:FF:000012">
    <property type="entry name" value="Kinase C alpha type"/>
    <property type="match status" value="1"/>
</dbReference>
<evidence type="ECO:0000259" key="31">
    <source>
        <dbReference type="PROSITE" id="PS50081"/>
    </source>
</evidence>
<dbReference type="PROSITE" id="PS00479">
    <property type="entry name" value="ZF_DAG_PE_1"/>
    <property type="match status" value="1"/>
</dbReference>
<keyword evidence="16" id="KW-0862">Zinc</keyword>
<dbReference type="SUPFAM" id="SSF57889">
    <property type="entry name" value="Cysteine-rich domain"/>
    <property type="match status" value="1"/>
</dbReference>
<evidence type="ECO:0000256" key="11">
    <source>
        <dbReference type="ARBA" id="ARBA00022723"/>
    </source>
</evidence>
<feature type="binding site" evidence="27">
    <location>
        <position position="234"/>
    </location>
    <ligand>
        <name>Ca(2+)</name>
        <dbReference type="ChEBI" id="CHEBI:29108"/>
        <label>1</label>
    </ligand>
</feature>
<feature type="binding site" evidence="27">
    <location>
        <position position="174"/>
    </location>
    <ligand>
        <name>Ca(2+)</name>
        <dbReference type="ChEBI" id="CHEBI:29108"/>
        <label>1</label>
    </ligand>
</feature>
<dbReference type="Pfam" id="PF00069">
    <property type="entry name" value="Pkinase"/>
    <property type="match status" value="1"/>
</dbReference>
<comment type="catalytic activity">
    <reaction evidence="22">
        <text>L-seryl-[protein] + ATP = O-phospho-L-seryl-[protein] + ADP + H(+)</text>
        <dbReference type="Rhea" id="RHEA:17989"/>
        <dbReference type="Rhea" id="RHEA-COMP:9863"/>
        <dbReference type="Rhea" id="RHEA-COMP:11604"/>
        <dbReference type="ChEBI" id="CHEBI:15378"/>
        <dbReference type="ChEBI" id="CHEBI:29999"/>
        <dbReference type="ChEBI" id="CHEBI:30616"/>
        <dbReference type="ChEBI" id="CHEBI:83421"/>
        <dbReference type="ChEBI" id="CHEBI:456216"/>
        <dbReference type="EC" id="2.7.11.13"/>
    </reaction>
</comment>
<feature type="binding site" evidence="27">
    <location>
        <position position="235"/>
    </location>
    <ligand>
        <name>Ca(2+)</name>
        <dbReference type="ChEBI" id="CHEBI:29108"/>
        <label>1</label>
    </ligand>
</feature>
<dbReference type="PRINTS" id="PR00360">
    <property type="entry name" value="C2DOMAIN"/>
</dbReference>
<dbReference type="Proteomes" id="UP000265100">
    <property type="component" value="Chromosome 6"/>
</dbReference>
<dbReference type="FunFam" id="3.30.60.20:FF:000031">
    <property type="entry name" value="Protein kinase C alpha"/>
    <property type="match status" value="1"/>
</dbReference>
<evidence type="ECO:0000256" key="28">
    <source>
        <dbReference type="PROSITE-ProRule" id="PRU10141"/>
    </source>
</evidence>
<dbReference type="SMART" id="SM00239">
    <property type="entry name" value="C2"/>
    <property type="match status" value="1"/>
</dbReference>
<evidence type="ECO:0000256" key="19">
    <source>
        <dbReference type="ARBA" id="ARBA00023136"/>
    </source>
</evidence>
<dbReference type="InterPro" id="IPR000961">
    <property type="entry name" value="AGC-kinase_C"/>
</dbReference>
<evidence type="ECO:0000256" key="14">
    <source>
        <dbReference type="ARBA" id="ARBA00022771"/>
    </source>
</evidence>
<evidence type="ECO:0000256" key="23">
    <source>
        <dbReference type="PIRNR" id="PIRNR000550"/>
    </source>
</evidence>
<evidence type="ECO:0000256" key="6">
    <source>
        <dbReference type="ARBA" id="ARBA00022490"/>
    </source>
</evidence>
<dbReference type="InterPro" id="IPR002219">
    <property type="entry name" value="PKC_DAG/PE"/>
</dbReference>
<keyword evidence="8" id="KW-0597">Phosphoprotein</keyword>
<evidence type="ECO:0000256" key="4">
    <source>
        <dbReference type="ARBA" id="ARBA00005490"/>
    </source>
</evidence>
<feature type="active site" description="Proton acceptor" evidence="24">
    <location>
        <position position="452"/>
    </location>
</feature>
<dbReference type="FunFam" id="3.30.200.20:FF:000080">
    <property type="entry name" value="Protein kinase C"/>
    <property type="match status" value="1"/>
</dbReference>
<feature type="binding site" evidence="25">
    <location>
        <position position="233"/>
    </location>
    <ligand>
        <name>a 1,2-diacyl-sn-glycero-3-phospho-(1D-myo-inositol-4,5-bisphosphate)</name>
        <dbReference type="ChEBI" id="CHEBI:58456"/>
    </ligand>
</feature>
<proteinExistence type="inferred from homology"/>